<comment type="caution">
    <text evidence="2">The sequence shown here is derived from an EMBL/GenBank/DDBJ whole genome shotgun (WGS) entry which is preliminary data.</text>
</comment>
<keyword evidence="3" id="KW-1185">Reference proteome</keyword>
<accession>A0A511Z6W9</accession>
<name>A0A511Z6W9_9BACL</name>
<proteinExistence type="predicted"/>
<dbReference type="RefSeq" id="WP_147056862.1">
    <property type="nucleotide sequence ID" value="NZ_BJYL01000018.1"/>
</dbReference>
<keyword evidence="1" id="KW-0812">Transmembrane</keyword>
<keyword evidence="1" id="KW-0472">Membrane</keyword>
<evidence type="ECO:0000313" key="3">
    <source>
        <dbReference type="Proteomes" id="UP000321901"/>
    </source>
</evidence>
<evidence type="ECO:0000313" key="2">
    <source>
        <dbReference type="EMBL" id="GEN83174.1"/>
    </source>
</evidence>
<protein>
    <submittedName>
        <fullName evidence="2">Uncharacterized protein</fullName>
    </submittedName>
</protein>
<organism evidence="2 3">
    <name type="scientific">Sporosarcina luteola</name>
    <dbReference type="NCBI Taxonomy" id="582850"/>
    <lineage>
        <taxon>Bacteria</taxon>
        <taxon>Bacillati</taxon>
        <taxon>Bacillota</taxon>
        <taxon>Bacilli</taxon>
        <taxon>Bacillales</taxon>
        <taxon>Caryophanaceae</taxon>
        <taxon>Sporosarcina</taxon>
    </lineage>
</organism>
<dbReference type="OrthoDB" id="2472536at2"/>
<evidence type="ECO:0000256" key="1">
    <source>
        <dbReference type="SAM" id="Phobius"/>
    </source>
</evidence>
<keyword evidence="1" id="KW-1133">Transmembrane helix</keyword>
<sequence length="70" mass="7515">MMKKIWWNVNEKYLTYVKNEKGAQALEWVALGLVVIAIMSAIAMGVGSSDIGATIVSKLEEMIQGIGAGS</sequence>
<dbReference type="Proteomes" id="UP000321901">
    <property type="component" value="Unassembled WGS sequence"/>
</dbReference>
<reference evidence="2 3" key="1">
    <citation type="submission" date="2019-07" db="EMBL/GenBank/DDBJ databases">
        <title>Whole genome shotgun sequence of Sporosarcina luteola NBRC 105378.</title>
        <authorList>
            <person name="Hosoyama A."/>
            <person name="Uohara A."/>
            <person name="Ohji S."/>
            <person name="Ichikawa N."/>
        </authorList>
    </citation>
    <scope>NUCLEOTIDE SEQUENCE [LARGE SCALE GENOMIC DNA]</scope>
    <source>
        <strain evidence="2 3">NBRC 105378</strain>
    </source>
</reference>
<feature type="transmembrane region" description="Helical" evidence="1">
    <location>
        <begin position="28"/>
        <end position="48"/>
    </location>
</feature>
<gene>
    <name evidence="2" type="ORF">SLU01_14860</name>
</gene>
<dbReference type="AlphaFoldDB" id="A0A511Z6W9"/>
<dbReference type="EMBL" id="BJYL01000018">
    <property type="protein sequence ID" value="GEN83174.1"/>
    <property type="molecule type" value="Genomic_DNA"/>
</dbReference>